<dbReference type="Proteomes" id="UP000663870">
    <property type="component" value="Unassembled WGS sequence"/>
</dbReference>
<dbReference type="AlphaFoldDB" id="A0A815ZNV8"/>
<dbReference type="EMBL" id="CAJNOH010003013">
    <property type="protein sequence ID" value="CAF1320146.1"/>
    <property type="molecule type" value="Genomic_DNA"/>
</dbReference>
<evidence type="ECO:0000256" key="1">
    <source>
        <dbReference type="SAM" id="Phobius"/>
    </source>
</evidence>
<organism evidence="3 4">
    <name type="scientific">Rotaria sordida</name>
    <dbReference type="NCBI Taxonomy" id="392033"/>
    <lineage>
        <taxon>Eukaryota</taxon>
        <taxon>Metazoa</taxon>
        <taxon>Spiralia</taxon>
        <taxon>Gnathifera</taxon>
        <taxon>Rotifera</taxon>
        <taxon>Eurotatoria</taxon>
        <taxon>Bdelloidea</taxon>
        <taxon>Philodinida</taxon>
        <taxon>Philodinidae</taxon>
        <taxon>Rotaria</taxon>
    </lineage>
</organism>
<name>A0A815ZNV8_9BILA</name>
<proteinExistence type="predicted"/>
<keyword evidence="1" id="KW-0812">Transmembrane</keyword>
<evidence type="ECO:0000313" key="3">
    <source>
        <dbReference type="EMBL" id="CAF1585248.1"/>
    </source>
</evidence>
<evidence type="ECO:0000313" key="2">
    <source>
        <dbReference type="EMBL" id="CAF1320146.1"/>
    </source>
</evidence>
<keyword evidence="1" id="KW-1133">Transmembrane helix</keyword>
<dbReference type="EMBL" id="CAJNOL010004298">
    <property type="protein sequence ID" value="CAF1585248.1"/>
    <property type="molecule type" value="Genomic_DNA"/>
</dbReference>
<dbReference type="Proteomes" id="UP000663854">
    <property type="component" value="Unassembled WGS sequence"/>
</dbReference>
<keyword evidence="1" id="KW-0472">Membrane</keyword>
<protein>
    <submittedName>
        <fullName evidence="3">Uncharacterized protein</fullName>
    </submittedName>
</protein>
<feature type="transmembrane region" description="Helical" evidence="1">
    <location>
        <begin position="20"/>
        <end position="41"/>
    </location>
</feature>
<evidence type="ECO:0000313" key="4">
    <source>
        <dbReference type="Proteomes" id="UP000663870"/>
    </source>
</evidence>
<keyword evidence="4" id="KW-1185">Reference proteome</keyword>
<comment type="caution">
    <text evidence="3">The sequence shown here is derived from an EMBL/GenBank/DDBJ whole genome shotgun (WGS) entry which is preliminary data.</text>
</comment>
<gene>
    <name evidence="3" type="ORF">JXQ802_LOCUS46655</name>
    <name evidence="2" type="ORF">PYM288_LOCUS30870</name>
</gene>
<accession>A0A815ZNV8</accession>
<feature type="transmembrane region" description="Helical" evidence="1">
    <location>
        <begin position="61"/>
        <end position="79"/>
    </location>
</feature>
<reference evidence="3" key="1">
    <citation type="submission" date="2021-02" db="EMBL/GenBank/DDBJ databases">
        <authorList>
            <person name="Nowell W R."/>
        </authorList>
    </citation>
    <scope>NUCLEOTIDE SEQUENCE</scope>
</reference>
<sequence>MCSRDNVPYTNTKAKWIRILVLLIDLILLIRPTIAIISVLLTLWTKSSLPDHNHILREFQIWSTLGGGIVIMLSFIWLLEARVMVEPASNEYEMTAR</sequence>